<reference evidence="1" key="1">
    <citation type="submission" date="2022-10" db="EMBL/GenBank/DDBJ databases">
        <title>The complete genomes of actinobacterial strains from the NBC collection.</title>
        <authorList>
            <person name="Joergensen T.S."/>
            <person name="Alvarez Arevalo M."/>
            <person name="Sterndorff E.B."/>
            <person name="Faurdal D."/>
            <person name="Vuksanovic O."/>
            <person name="Mourched A.-S."/>
            <person name="Charusanti P."/>
            <person name="Shaw S."/>
            <person name="Blin K."/>
            <person name="Weber T."/>
        </authorList>
    </citation>
    <scope>NUCLEOTIDE SEQUENCE</scope>
    <source>
        <strain evidence="1">NBC_00283</strain>
    </source>
</reference>
<organism evidence="1 2">
    <name type="scientific">Streptomyces goshikiensis</name>
    <dbReference type="NCBI Taxonomy" id="1942"/>
    <lineage>
        <taxon>Bacteria</taxon>
        <taxon>Bacillati</taxon>
        <taxon>Actinomycetota</taxon>
        <taxon>Actinomycetes</taxon>
        <taxon>Kitasatosporales</taxon>
        <taxon>Streptomycetaceae</taxon>
        <taxon>Streptomyces</taxon>
    </lineage>
</organism>
<sequence length="42" mass="4601">MTTWLLLTVLVTADSCYANVGRMQVLCSIATDRLDVAADELK</sequence>
<name>A0ABZ1RX03_9ACTN</name>
<dbReference type="Proteomes" id="UP001432075">
    <property type="component" value="Chromosome"/>
</dbReference>
<evidence type="ECO:0000313" key="1">
    <source>
        <dbReference type="EMBL" id="WUO50399.1"/>
    </source>
</evidence>
<keyword evidence="2" id="KW-1185">Reference proteome</keyword>
<gene>
    <name evidence="1" type="ORF">OHU17_33680</name>
</gene>
<dbReference type="EMBL" id="CP108057">
    <property type="protein sequence ID" value="WUO50399.1"/>
    <property type="molecule type" value="Genomic_DNA"/>
</dbReference>
<accession>A0ABZ1RX03</accession>
<dbReference type="RefSeq" id="WP_328777213.1">
    <property type="nucleotide sequence ID" value="NZ_CP108057.1"/>
</dbReference>
<proteinExistence type="predicted"/>
<protein>
    <submittedName>
        <fullName evidence="1">Uncharacterized protein</fullName>
    </submittedName>
</protein>
<evidence type="ECO:0000313" key="2">
    <source>
        <dbReference type="Proteomes" id="UP001432075"/>
    </source>
</evidence>